<accession>A0A8M1K5D1</accession>
<feature type="region of interest" description="Disordered" evidence="2">
    <location>
        <begin position="101"/>
        <end position="135"/>
    </location>
</feature>
<proteinExistence type="predicted"/>
<reference evidence="4" key="1">
    <citation type="submission" date="2025-08" db="UniProtKB">
        <authorList>
            <consortium name="RefSeq"/>
        </authorList>
    </citation>
    <scope>IDENTIFICATION</scope>
</reference>
<feature type="coiled-coil region" evidence="1">
    <location>
        <begin position="65"/>
        <end position="92"/>
    </location>
</feature>
<dbReference type="GeneID" id="122128621"/>
<feature type="region of interest" description="Disordered" evidence="2">
    <location>
        <begin position="293"/>
        <end position="326"/>
    </location>
</feature>
<feature type="compositionally biased region" description="Polar residues" evidence="2">
    <location>
        <begin position="27"/>
        <end position="39"/>
    </location>
</feature>
<dbReference type="Proteomes" id="UP000515152">
    <property type="component" value="Chromosome 22"/>
</dbReference>
<evidence type="ECO:0000256" key="1">
    <source>
        <dbReference type="SAM" id="Coils"/>
    </source>
</evidence>
<evidence type="ECO:0000313" key="3">
    <source>
        <dbReference type="Proteomes" id="UP000515152"/>
    </source>
</evidence>
<dbReference type="RefSeq" id="XP_042558902.1">
    <property type="nucleotide sequence ID" value="XM_042702968.1"/>
</dbReference>
<feature type="region of interest" description="Disordered" evidence="2">
    <location>
        <begin position="1"/>
        <end position="60"/>
    </location>
</feature>
<feature type="compositionally biased region" description="Polar residues" evidence="2">
    <location>
        <begin position="110"/>
        <end position="119"/>
    </location>
</feature>
<feature type="compositionally biased region" description="Basic and acidic residues" evidence="2">
    <location>
        <begin position="123"/>
        <end position="135"/>
    </location>
</feature>
<dbReference type="AlphaFoldDB" id="A0A8M1K5D1"/>
<evidence type="ECO:0000313" key="4">
    <source>
        <dbReference type="RefSeq" id="XP_042558902.1"/>
    </source>
</evidence>
<keyword evidence="3" id="KW-1185">Reference proteome</keyword>
<keyword evidence="1" id="KW-0175">Coiled coil</keyword>
<dbReference type="KEGG" id="char:122128621"/>
<gene>
    <name evidence="4" type="primary">si:dkey-256e7.8</name>
</gene>
<name>A0A8M1K5D1_CLUHA</name>
<protein>
    <submittedName>
        <fullName evidence="4">Uncharacterized protein si:dkey-256e7.8</fullName>
    </submittedName>
</protein>
<organism evidence="3 4">
    <name type="scientific">Clupea harengus</name>
    <name type="common">Atlantic herring</name>
    <dbReference type="NCBI Taxonomy" id="7950"/>
    <lineage>
        <taxon>Eukaryota</taxon>
        <taxon>Metazoa</taxon>
        <taxon>Chordata</taxon>
        <taxon>Craniata</taxon>
        <taxon>Vertebrata</taxon>
        <taxon>Euteleostomi</taxon>
        <taxon>Actinopterygii</taxon>
        <taxon>Neopterygii</taxon>
        <taxon>Teleostei</taxon>
        <taxon>Clupei</taxon>
        <taxon>Clupeiformes</taxon>
        <taxon>Clupeoidei</taxon>
        <taxon>Clupeidae</taxon>
        <taxon>Clupea</taxon>
    </lineage>
</organism>
<feature type="coiled-coil region" evidence="1">
    <location>
        <begin position="140"/>
        <end position="280"/>
    </location>
</feature>
<evidence type="ECO:0000256" key="2">
    <source>
        <dbReference type="SAM" id="MobiDB-lite"/>
    </source>
</evidence>
<feature type="compositionally biased region" description="Basic and acidic residues" evidence="2">
    <location>
        <begin position="293"/>
        <end position="303"/>
    </location>
</feature>
<sequence length="452" mass="50687">MNSTHSPILGVHRKSEPVSQRDIPQKLTLSPGKTSTHGSSGAYLCARENSAGDSDKSTNTNFQRVEELEKLISRLNNAMLTLEEENLKLHKRLIGKPEMSAQATPDYHSSDSSFTNNGGFSAEKTDKDSSHTSLLQEDKYTQLKIENNSMKKKLKEAEKSCKQCGRDFQKLLQMYEDLKAQSQILEQDNKQLVNDKNALEEKLDGHVGKEPKDVSETVARLKEENRLLKEELGQSTERSAQVEESARRLREEQAILEDCLQTVQKENDLLQMEVRALHQDYISLSDSISLQLRDRVPGEDRAPKPRRSGSPTPNHAPVFTQRNSNSTELKENTLGAGMSIGSVLEKAPAIRRSSSSDNITLQLKDRVSGARRSTGSTPDKAPADCKRISKEENKPFTKGNPTQTVKNGHIDEETIERIRIRFEEDELKRGQRLNSSSNIVPEKPVSSPLVYI</sequence>
<dbReference type="OrthoDB" id="9947236at2759"/>